<protein>
    <recommendedName>
        <fullName evidence="4">DUF6535 domain-containing protein</fullName>
    </recommendedName>
</protein>
<feature type="transmembrane region" description="Helical" evidence="3">
    <location>
        <begin position="330"/>
        <end position="350"/>
    </location>
</feature>
<comment type="similarity">
    <text evidence="1">Belongs to the FAD-binding monooxygenase family.</text>
</comment>
<keyword evidence="3" id="KW-0812">Transmembrane</keyword>
<feature type="compositionally biased region" description="Basic and acidic residues" evidence="2">
    <location>
        <begin position="935"/>
        <end position="951"/>
    </location>
</feature>
<feature type="transmembrane region" description="Helical" evidence="3">
    <location>
        <begin position="356"/>
        <end position="379"/>
    </location>
</feature>
<feature type="region of interest" description="Disordered" evidence="2">
    <location>
        <begin position="1074"/>
        <end position="1108"/>
    </location>
</feature>
<dbReference type="PANTHER" id="PTHR42877">
    <property type="entry name" value="L-ORNITHINE N(5)-MONOOXYGENASE-RELATED"/>
    <property type="match status" value="1"/>
</dbReference>
<dbReference type="Gene3D" id="3.50.50.60">
    <property type="entry name" value="FAD/NAD(P)-binding domain"/>
    <property type="match status" value="1"/>
</dbReference>
<evidence type="ECO:0000256" key="1">
    <source>
        <dbReference type="ARBA" id="ARBA00010139"/>
    </source>
</evidence>
<accession>A0A2R6NEG7</accession>
<dbReference type="InterPro" id="IPR045338">
    <property type="entry name" value="DUF6535"/>
</dbReference>
<evidence type="ECO:0000259" key="4">
    <source>
        <dbReference type="Pfam" id="PF20153"/>
    </source>
</evidence>
<keyword evidence="3" id="KW-0472">Membrane</keyword>
<dbReference type="Proteomes" id="UP000186601">
    <property type="component" value="Unassembled WGS sequence"/>
</dbReference>
<keyword evidence="6" id="KW-1185">Reference proteome</keyword>
<feature type="domain" description="DUF6535" evidence="4">
    <location>
        <begin position="164"/>
        <end position="349"/>
    </location>
</feature>
<organism evidence="5 6">
    <name type="scientific">Hermanssonia centrifuga</name>
    <dbReference type="NCBI Taxonomy" id="98765"/>
    <lineage>
        <taxon>Eukaryota</taxon>
        <taxon>Fungi</taxon>
        <taxon>Dikarya</taxon>
        <taxon>Basidiomycota</taxon>
        <taxon>Agaricomycotina</taxon>
        <taxon>Agaricomycetes</taxon>
        <taxon>Polyporales</taxon>
        <taxon>Meruliaceae</taxon>
        <taxon>Hermanssonia</taxon>
    </lineage>
</organism>
<evidence type="ECO:0000313" key="5">
    <source>
        <dbReference type="EMBL" id="PSR70638.1"/>
    </source>
</evidence>
<evidence type="ECO:0000313" key="6">
    <source>
        <dbReference type="Proteomes" id="UP000186601"/>
    </source>
</evidence>
<feature type="region of interest" description="Disordered" evidence="2">
    <location>
        <begin position="1454"/>
        <end position="1486"/>
    </location>
</feature>
<feature type="transmembrane region" description="Helical" evidence="3">
    <location>
        <begin position="266"/>
        <end position="285"/>
    </location>
</feature>
<keyword evidence="3" id="KW-1133">Transmembrane helix</keyword>
<feature type="transmembrane region" description="Helical" evidence="3">
    <location>
        <begin position="189"/>
        <end position="208"/>
    </location>
</feature>
<comment type="caution">
    <text evidence="5">The sequence shown here is derived from an EMBL/GenBank/DDBJ whole genome shotgun (WGS) entry which is preliminary data.</text>
</comment>
<dbReference type="OrthoDB" id="3185525at2759"/>
<dbReference type="InterPro" id="IPR051209">
    <property type="entry name" value="FAD-bind_Monooxygenase_sf"/>
</dbReference>
<evidence type="ECO:0000256" key="3">
    <source>
        <dbReference type="SAM" id="Phobius"/>
    </source>
</evidence>
<dbReference type="STRING" id="98765.A0A2R6NEG7"/>
<proteinExistence type="inferred from homology"/>
<feature type="region of interest" description="Disordered" evidence="2">
    <location>
        <begin position="935"/>
        <end position="957"/>
    </location>
</feature>
<evidence type="ECO:0000256" key="2">
    <source>
        <dbReference type="SAM" id="MobiDB-lite"/>
    </source>
</evidence>
<dbReference type="Pfam" id="PF20153">
    <property type="entry name" value="DUF6535"/>
    <property type="match status" value="1"/>
</dbReference>
<feature type="compositionally biased region" description="Polar residues" evidence="2">
    <location>
        <begin position="1089"/>
        <end position="1102"/>
    </location>
</feature>
<dbReference type="EMBL" id="MLYV02001342">
    <property type="protein sequence ID" value="PSR70638.1"/>
    <property type="molecule type" value="Genomic_DNA"/>
</dbReference>
<dbReference type="PANTHER" id="PTHR42877:SF7">
    <property type="entry name" value="FLAVIN-BINDING MONOOXYGENASE-RELATED"/>
    <property type="match status" value="1"/>
</dbReference>
<reference evidence="5 6" key="1">
    <citation type="submission" date="2018-02" db="EMBL/GenBank/DDBJ databases">
        <title>Genome sequence of the basidiomycete white-rot fungus Phlebia centrifuga.</title>
        <authorList>
            <person name="Granchi Z."/>
            <person name="Peng M."/>
            <person name="de Vries R.P."/>
            <person name="Hilden K."/>
            <person name="Makela M.R."/>
            <person name="Grigoriev I."/>
            <person name="Riley R."/>
        </authorList>
    </citation>
    <scope>NUCLEOTIDE SEQUENCE [LARGE SCALE GENOMIC DNA]</scope>
    <source>
        <strain evidence="5 6">FBCC195</strain>
    </source>
</reference>
<dbReference type="InterPro" id="IPR036188">
    <property type="entry name" value="FAD/NAD-bd_sf"/>
</dbReference>
<name>A0A2R6NEG7_9APHY</name>
<gene>
    <name evidence="5" type="ORF">PHLCEN_2v13498</name>
</gene>
<sequence>MFLSCGPNSLYAAGSVIIMIEHQVDYAVMVAKKMQRERLKSVEVKREAVDDFEEYIETVFTEKVRSWYKGGKEEGRVVALWPGSTLHGLKALRNPRWEDFNYENRDKTRNRLRWLGDGQTMNEKTRTGNRSWYIEHGYMDIPPLPVDEDNEAASGSSNSGKIGWSAIEAHLQKYDENAMKVFSDDIDTLLVFAGLFSAVLTAFVVPAYQTLLEQDSGQLSTQILSNISSQLESFKVALPFLNSTVLPERPASGGLSPSAVARLINVLWFLSLLFSLSSALFGIFAKQWIREYLQWNQTTASPRQNVLVRQLRFEAWEDWKVPAGISAIPALLETAVVLFLIGLVVLLWTLDFVVASIITIATSIILLIASTVTVLPAFYHRCPYKSPTGWACVLIWDAIVRSYRLARRFSARHILQITTQYRRVRGLAAGVQFPNFDRSVKRLPQFQSWRQRDTYIDWLISREVSDAADVVPSDIIQPIPAIKERIMQNVGEILPLSRALVWVCQASEDVKLWANAARCAETLHTHGLVKQNEAWEAGLFGSLYAVRRFLSKDRKTNQYNSSPNLSFREEDRYTLTEGRISSWKSFDYTTYLRRKGVSYRSNAPDIHDVFRVLDEAERWVFSHVFLYDIEACFTHVHWKDNRMEDWVSDHGSWARIAHYVVLMEDLITSAWQPDGPNSWREGCGRLIQTYNSVVESRNLFYTNGMHSMLLEIACMFGEVSVVDGKIGSSATHVMKLNTMEDSINLAIQIFDQNPNYSEVEGRHRFVMMADALLRTFSKVYIKGRNEYKAMESLLQRMTTAVTISLDQGYPDCGCRHSLPWVHTLLSYKELPPLLEGIDRLPHRALNSLVDALDKCMGESVVVSPYEHQLPNDSGTSFDLGSDEQDGADEVIIRTETTSPLLTGTEIRKEFPLLRVKVHQLQNRRRGPVAEVRSLGEHSMIHENDLSDQRDQVEEDHTDQWDQIVDEMNLPEVLSDRSSESPQSSYESDTGEVIIEQDDALSRRETTESLVESHGQYGMPSDGAFQSSRDSLMEIVVMHPDEVFPLVEESPVLARERRSNNWDRMTAEPVSLFNFPTDTSQWPPAPSPFNLRSDTNSEYTQTSHADDSDPVVALRRRSLNRDQGTTERSTLEILLGSTGQSEQVAAGGFDTHGEGLVQSPQNTSLPESAVTNADERVFLAEDLLLWAEGSGDTIQLHQATVESMSPLDFPSDLELWDQIIDEEILPFYPHTYLDTSSQSTASYESDIDQVVLYRRSGIRNYEVLRREAPDDLLTPHGQFVLWEFAVDDVDVPNMEGAVQPLVGVATRADGTPMMAMSPIYESSSGVKSESDLNGRRTWTRTGESTMNQWDQLFDESMSFHSETSSAQISYDSDADEVVLPRQSSPGVSRIPPPSSSLIHAAFTRASTDADIWNLWISDVLSGEPETIPVDGSYDGAIHDLDADARPTGAVFSVRDSLQPESPIPSSITEHNSHRSSQSSRRTPIEAL</sequence>